<accession>A0ACB9S2I5</accession>
<protein>
    <submittedName>
        <fullName evidence="1">Uncharacterized protein</fullName>
    </submittedName>
</protein>
<comment type="caution">
    <text evidence="1">The sequence shown here is derived from an EMBL/GenBank/DDBJ whole genome shotgun (WGS) entry which is preliminary data.</text>
</comment>
<evidence type="ECO:0000313" key="2">
    <source>
        <dbReference type="Proteomes" id="UP001057402"/>
    </source>
</evidence>
<dbReference type="Proteomes" id="UP001057402">
    <property type="component" value="Chromosome 3"/>
</dbReference>
<reference evidence="2" key="1">
    <citation type="journal article" date="2023" name="Front. Plant Sci.">
        <title>Chromosomal-level genome assembly of Melastoma candidum provides insights into trichome evolution.</title>
        <authorList>
            <person name="Zhong Y."/>
            <person name="Wu W."/>
            <person name="Sun C."/>
            <person name="Zou P."/>
            <person name="Liu Y."/>
            <person name="Dai S."/>
            <person name="Zhou R."/>
        </authorList>
    </citation>
    <scope>NUCLEOTIDE SEQUENCE [LARGE SCALE GENOMIC DNA]</scope>
</reference>
<sequence>MEGSHRASGSTVAKGRRTKRQRSHVPFLFEVSNVGDGDRGGCDREKEWGGITYLPGERIGDRKDSVDREEEEDMARCLILLSKGRSRDLGKEEVEVGYHDRPIYDQQKSFDREDQKFNSKRYLEARVGGGKIGYYVYECKTCNRTFPSFQALGGHRASHYKKPKSALAEEKKPFVLPPSMTTENNDVEAPTARFSRGGNGGISASGLYLQLSSSRNLYTAPGKYNSSNNSKVHECGICGAEFSSGQALGGHMRRHRGPAGTSPGFSSTPATPTDSEGPTLRVGSLVSLELDLNLPAPEAPTDSNNLHEASNGVQMVPPQPKQQQGQQDQPRLVFSVTALVDCHN</sequence>
<keyword evidence="2" id="KW-1185">Reference proteome</keyword>
<name>A0ACB9S2I5_9MYRT</name>
<gene>
    <name evidence="1" type="ORF">MLD38_009833</name>
</gene>
<evidence type="ECO:0000313" key="1">
    <source>
        <dbReference type="EMBL" id="KAI4384064.1"/>
    </source>
</evidence>
<dbReference type="EMBL" id="CM042882">
    <property type="protein sequence ID" value="KAI4384064.1"/>
    <property type="molecule type" value="Genomic_DNA"/>
</dbReference>
<proteinExistence type="predicted"/>
<organism evidence="1 2">
    <name type="scientific">Melastoma candidum</name>
    <dbReference type="NCBI Taxonomy" id="119954"/>
    <lineage>
        <taxon>Eukaryota</taxon>
        <taxon>Viridiplantae</taxon>
        <taxon>Streptophyta</taxon>
        <taxon>Embryophyta</taxon>
        <taxon>Tracheophyta</taxon>
        <taxon>Spermatophyta</taxon>
        <taxon>Magnoliopsida</taxon>
        <taxon>eudicotyledons</taxon>
        <taxon>Gunneridae</taxon>
        <taxon>Pentapetalae</taxon>
        <taxon>rosids</taxon>
        <taxon>malvids</taxon>
        <taxon>Myrtales</taxon>
        <taxon>Melastomataceae</taxon>
        <taxon>Melastomatoideae</taxon>
        <taxon>Melastomateae</taxon>
        <taxon>Melastoma</taxon>
    </lineage>
</organism>